<reference evidence="1" key="1">
    <citation type="submission" date="2020-05" db="EMBL/GenBank/DDBJ databases">
        <authorList>
            <person name="Chiriac C."/>
            <person name="Salcher M."/>
            <person name="Ghai R."/>
            <person name="Kavagutti S V."/>
        </authorList>
    </citation>
    <scope>NUCLEOTIDE SEQUENCE</scope>
</reference>
<gene>
    <name evidence="1" type="ORF">UFOPK1358_01861</name>
</gene>
<dbReference type="PANTHER" id="PTHR12993:SF11">
    <property type="entry name" value="N-ACETYLGLUCOSAMINYL-PHOSPHATIDYLINOSITOL DE-N-ACETYLASE"/>
    <property type="match status" value="1"/>
</dbReference>
<name>A0A6J6CV72_9ZZZZ</name>
<dbReference type="InterPro" id="IPR017811">
    <property type="entry name" value="Mca"/>
</dbReference>
<dbReference type="Pfam" id="PF02585">
    <property type="entry name" value="PIG-L"/>
    <property type="match status" value="1"/>
</dbReference>
<evidence type="ECO:0000313" key="1">
    <source>
        <dbReference type="EMBL" id="CAB4555024.1"/>
    </source>
</evidence>
<accession>A0A6J6CV72</accession>
<dbReference type="NCBIfam" id="TIGR03446">
    <property type="entry name" value="mycothiol_Mca"/>
    <property type="match status" value="1"/>
</dbReference>
<dbReference type="InterPro" id="IPR024078">
    <property type="entry name" value="LmbE-like_dom_sf"/>
</dbReference>
<proteinExistence type="predicted"/>
<dbReference type="SUPFAM" id="SSF102588">
    <property type="entry name" value="LmbE-like"/>
    <property type="match status" value="1"/>
</dbReference>
<sequence>MACLKTARLPTNLNSVTASDQLRLLTVHAHPDDESSKGAPSIAKYRSEGILATLVCCTGGEAGDILNPAMDRPEVRDNLAKVRVAELNTAAEIIGYETVEMLGYHDSGMADSETNTRPDNFWNAPLDEAVERLVRIIRRDRPQVIVTYGDDQQHYAHPDHLKVHEITLPAFARAGDAEWYTDAGEPWQPLKLYYTEWSKERIQALHGKYVELGLESPFGGEWIERIEAMESADRITTRVEISEFYEVREQGLLAHATQVDPNEKFWFGLPTEVARSVHPFDDYVLAQSLVESELPESDLFAGIPGRQ</sequence>
<dbReference type="InterPro" id="IPR003737">
    <property type="entry name" value="GlcNAc_PI_deacetylase-related"/>
</dbReference>
<dbReference type="EMBL" id="CAEZSF010000254">
    <property type="protein sequence ID" value="CAB4555024.1"/>
    <property type="molecule type" value="Genomic_DNA"/>
</dbReference>
<dbReference type="AlphaFoldDB" id="A0A6J6CV72"/>
<dbReference type="Gene3D" id="3.40.50.10320">
    <property type="entry name" value="LmbE-like"/>
    <property type="match status" value="1"/>
</dbReference>
<dbReference type="GO" id="GO:0010126">
    <property type="term" value="P:mycothiol metabolic process"/>
    <property type="evidence" value="ECO:0007669"/>
    <property type="project" value="InterPro"/>
</dbReference>
<dbReference type="PANTHER" id="PTHR12993">
    <property type="entry name" value="N-ACETYLGLUCOSAMINYL-PHOSPHATIDYLINOSITOL DE-N-ACETYLASE-RELATED"/>
    <property type="match status" value="1"/>
</dbReference>
<protein>
    <submittedName>
        <fullName evidence="1">Unannotated protein</fullName>
    </submittedName>
</protein>
<organism evidence="1">
    <name type="scientific">freshwater metagenome</name>
    <dbReference type="NCBI Taxonomy" id="449393"/>
    <lineage>
        <taxon>unclassified sequences</taxon>
        <taxon>metagenomes</taxon>
        <taxon>ecological metagenomes</taxon>
    </lineage>
</organism>
<dbReference type="GO" id="GO:0016811">
    <property type="term" value="F:hydrolase activity, acting on carbon-nitrogen (but not peptide) bonds, in linear amides"/>
    <property type="evidence" value="ECO:0007669"/>
    <property type="project" value="TreeGrafter"/>
</dbReference>